<protein>
    <submittedName>
        <fullName evidence="2">Uncharacterized protein</fullName>
    </submittedName>
</protein>
<dbReference type="EMBL" id="JH658118">
    <property type="protein sequence ID" value="EXM13736.1"/>
    <property type="molecule type" value="Genomic_DNA"/>
</dbReference>
<sequence length="349" mass="39561">MIQLRPSLPTKAMQNWHSDSAKPLKPSPLSFTEVNSVRRQAEPYRLAIAEFPINLLTSSWSRSTNRPLDRNYVAHLYSSNGDDLAALTSRPTGFFSSLDRKAYHDLFRHIIQHNPTLPFADVQSLLRIKKDEGEIMTRVIDHVVLWINARPIDIVNRHDNNKPLRRQDLMPAIERLMATICGADWWAQLRERGGGDGGTEDIAAWLELCSQSLEKQILDYVRLYMARFKDPSIMQYLALMPEEEHDHSYAECFATDDLWLGLFRVVQNTIGPAFRPTWQDSVSDRVGDLHGGDEAHNLDSETHRRPASAITRAICSQLGNIPEVIENPALCGVYASTELGTYIDQAVLT</sequence>
<dbReference type="HOGENOM" id="CLU_794627_0_0_1"/>
<evidence type="ECO:0000256" key="1">
    <source>
        <dbReference type="SAM" id="MobiDB-lite"/>
    </source>
</evidence>
<evidence type="ECO:0000313" key="2">
    <source>
        <dbReference type="EMBL" id="EXM13736.1"/>
    </source>
</evidence>
<feature type="region of interest" description="Disordered" evidence="1">
    <location>
        <begin position="1"/>
        <end position="24"/>
    </location>
</feature>
<organism evidence="2">
    <name type="scientific">Fusarium oxysporum f. sp. vasinfectum 25433</name>
    <dbReference type="NCBI Taxonomy" id="1089449"/>
    <lineage>
        <taxon>Eukaryota</taxon>
        <taxon>Fungi</taxon>
        <taxon>Dikarya</taxon>
        <taxon>Ascomycota</taxon>
        <taxon>Pezizomycotina</taxon>
        <taxon>Sordariomycetes</taxon>
        <taxon>Hypocreomycetidae</taxon>
        <taxon>Hypocreales</taxon>
        <taxon>Nectriaceae</taxon>
        <taxon>Fusarium</taxon>
        <taxon>Fusarium oxysporum species complex</taxon>
    </lineage>
</organism>
<dbReference type="OrthoDB" id="5152434at2759"/>
<reference evidence="2" key="2">
    <citation type="submission" date="2012-05" db="EMBL/GenBank/DDBJ databases">
        <title>The Genome Annotation of Fusarium oxysporum Cotton.</title>
        <authorList>
            <consortium name="The Broad Institute Genomics Platform"/>
            <person name="Ma L.-J."/>
            <person name="Corby-Kistler H."/>
            <person name="Broz K."/>
            <person name="Gale L.R."/>
            <person name="Jonkers W."/>
            <person name="O'Donnell K."/>
            <person name="Ploetz R."/>
            <person name="Steinberg C."/>
            <person name="Schwartz D.C."/>
            <person name="VanEtten H."/>
            <person name="Zhou S."/>
            <person name="Young S.K."/>
            <person name="Zeng Q."/>
            <person name="Gargeya S."/>
            <person name="Fitzgerald M."/>
            <person name="Abouelleil A."/>
            <person name="Alvarado L."/>
            <person name="Chapman S.B."/>
            <person name="Gainer-Dewar J."/>
            <person name="Goldberg J."/>
            <person name="Griggs A."/>
            <person name="Gujja S."/>
            <person name="Hansen M."/>
            <person name="Howarth C."/>
            <person name="Imamovic A."/>
            <person name="Ireland A."/>
            <person name="Larimer J."/>
            <person name="McCowan C."/>
            <person name="Murphy C."/>
            <person name="Pearson M."/>
            <person name="Poon T.W."/>
            <person name="Priest M."/>
            <person name="Roberts A."/>
            <person name="Saif S."/>
            <person name="Shea T."/>
            <person name="Sykes S."/>
            <person name="Wortman J."/>
            <person name="Nusbaum C."/>
            <person name="Birren B."/>
        </authorList>
    </citation>
    <scope>NUCLEOTIDE SEQUENCE</scope>
    <source>
        <strain evidence="2">25433</strain>
    </source>
</reference>
<dbReference type="AlphaFoldDB" id="X0KYH7"/>
<gene>
    <name evidence="2" type="ORF">FOTG_17826</name>
</gene>
<proteinExistence type="predicted"/>
<accession>X0KYH7</accession>
<reference evidence="2" key="1">
    <citation type="submission" date="2011-11" db="EMBL/GenBank/DDBJ databases">
        <title>The Genome Sequence of Fusarium oxysporum Cotton.</title>
        <authorList>
            <consortium name="The Broad Institute Genome Sequencing Platform"/>
            <person name="Ma L.-J."/>
            <person name="Gale L.R."/>
            <person name="Schwartz D.C."/>
            <person name="Zhou S."/>
            <person name="Corby-Kistler H."/>
            <person name="Young S.K."/>
            <person name="Zeng Q."/>
            <person name="Gargeya S."/>
            <person name="Fitzgerald M."/>
            <person name="Haas B."/>
            <person name="Abouelleil A."/>
            <person name="Alvarado L."/>
            <person name="Arachchi H.M."/>
            <person name="Berlin A."/>
            <person name="Brown A."/>
            <person name="Chapman S.B."/>
            <person name="Chen Z."/>
            <person name="Dunbar C."/>
            <person name="Freedman E."/>
            <person name="Gearin G."/>
            <person name="Goldberg J."/>
            <person name="Griggs A."/>
            <person name="Gujja S."/>
            <person name="Heiman D."/>
            <person name="Howarth C."/>
            <person name="Larson L."/>
            <person name="Lui A."/>
            <person name="MacDonald P.J.P."/>
            <person name="Montmayeur A."/>
            <person name="Murphy C."/>
            <person name="Neiman D."/>
            <person name="Pearson M."/>
            <person name="Priest M."/>
            <person name="Roberts A."/>
            <person name="Saif S."/>
            <person name="Shea T."/>
            <person name="Shenoy N."/>
            <person name="Sisk P."/>
            <person name="Stolte C."/>
            <person name="Sykes S."/>
            <person name="Wortman J."/>
            <person name="Nusbaum C."/>
            <person name="Birren B."/>
        </authorList>
    </citation>
    <scope>NUCLEOTIDE SEQUENCE [LARGE SCALE GENOMIC DNA]</scope>
    <source>
        <strain evidence="2">25433</strain>
    </source>
</reference>
<dbReference type="Proteomes" id="UP000030701">
    <property type="component" value="Unassembled WGS sequence"/>
</dbReference>
<name>X0KYH7_FUSOX</name>